<dbReference type="InterPro" id="IPR014710">
    <property type="entry name" value="RmlC-like_jellyroll"/>
</dbReference>
<keyword evidence="4" id="KW-1185">Reference proteome</keyword>
<dbReference type="InterPro" id="IPR051804">
    <property type="entry name" value="Carb_Metab_Reg_Kinase/Isom"/>
</dbReference>
<dbReference type="RefSeq" id="WP_140480091.1">
    <property type="nucleotide sequence ID" value="NZ_CP041090.2"/>
</dbReference>
<keyword evidence="3" id="KW-0413">Isomerase</keyword>
<evidence type="ECO:0000313" key="4">
    <source>
        <dbReference type="Proteomes" id="UP000319298"/>
    </source>
</evidence>
<dbReference type="GO" id="GO:0016853">
    <property type="term" value="F:isomerase activity"/>
    <property type="evidence" value="ECO:0007669"/>
    <property type="project" value="UniProtKB-KW"/>
</dbReference>
<gene>
    <name evidence="3" type="ORF">FJN17_13735</name>
</gene>
<evidence type="ECO:0000256" key="2">
    <source>
        <dbReference type="ARBA" id="ARBA00022833"/>
    </source>
</evidence>
<keyword evidence="1" id="KW-0479">Metal-binding</keyword>
<dbReference type="PANTHER" id="PTHR42742:SF3">
    <property type="entry name" value="FRUCTOKINASE"/>
    <property type="match status" value="1"/>
</dbReference>
<reference evidence="4" key="1">
    <citation type="submission" date="2019-06" db="EMBL/GenBank/DDBJ databases">
        <title>Whole-Genome Sequence of Bradyrhizobium sp. 3 Strain 65S1MB.</title>
        <authorList>
            <person name="Bromfield E.S.P."/>
            <person name="Cloutier S."/>
            <person name="Nguyen H.D.T."/>
        </authorList>
    </citation>
    <scope>NUCLEOTIDE SEQUENCE [LARGE SCALE GENOMIC DNA]</scope>
    <source>
        <strain evidence="4">65S1MB</strain>
    </source>
</reference>
<dbReference type="Gene3D" id="2.60.120.10">
    <property type="entry name" value="Jelly Rolls"/>
    <property type="match status" value="1"/>
</dbReference>
<organism evidence="3 4">
    <name type="scientific">Bradyrhizobium symbiodeficiens</name>
    <dbReference type="NCBI Taxonomy" id="1404367"/>
    <lineage>
        <taxon>Bacteria</taxon>
        <taxon>Pseudomonadati</taxon>
        <taxon>Pseudomonadota</taxon>
        <taxon>Alphaproteobacteria</taxon>
        <taxon>Hyphomicrobiales</taxon>
        <taxon>Nitrobacteraceae</taxon>
        <taxon>Bradyrhizobium</taxon>
    </lineage>
</organism>
<accession>A0ABX5W777</accession>
<evidence type="ECO:0000313" key="3">
    <source>
        <dbReference type="EMBL" id="QDF38541.1"/>
    </source>
</evidence>
<dbReference type="EMBL" id="CP041090">
    <property type="protein sequence ID" value="QDF38541.1"/>
    <property type="molecule type" value="Genomic_DNA"/>
</dbReference>
<evidence type="ECO:0000256" key="1">
    <source>
        <dbReference type="ARBA" id="ARBA00022723"/>
    </source>
</evidence>
<keyword evidence="2" id="KW-0862">Zinc</keyword>
<dbReference type="SUPFAM" id="SSF51182">
    <property type="entry name" value="RmlC-like cupins"/>
    <property type="match status" value="1"/>
</dbReference>
<dbReference type="InterPro" id="IPR011051">
    <property type="entry name" value="RmlC_Cupin_sf"/>
</dbReference>
<name>A0ABX5W777_9BRAD</name>
<sequence length="306" mass="33363">MTIEHASVEIARKPWGRRDLRPWSSIDASTDPVGELWLERTDKSAPNPALLLKLLFTSQPLSIQVHPNDAFARSIGLPNGKTEAWYILSALPGARIALGLNRHLTPQELRAAIRDGSIADLVQWRPVAQGDVIFVPGGTIHAIGADIVLAEIQQRSDTTFRLFDFGRHRELHEDSVVAASEAGPPPTQPPPRRLTDAQLVLVASSHFVFERIDLRANSLWGLQTDREAWILVIEGEGRIGRAKATVGDAIFMESDSAGIDVGSSGMSILIAYPGPDPVASLLQDRSERMTQPTDVLSGSEIIEVLT</sequence>
<proteinExistence type="predicted"/>
<reference evidence="3 4" key="2">
    <citation type="journal article" date="2020" name="Int. J. Syst. Evol. Microbiol.">
        <title>Description and complete genome sequences of Bradyrhizobium symbiodeficiens sp. nov., a non-symbiotic bacterium associated with legumes native to Canada.</title>
        <authorList>
            <person name="Bromfield E.S.P."/>
            <person name="Cloutier S."/>
            <person name="Nguyen H.D.T."/>
        </authorList>
    </citation>
    <scope>NUCLEOTIDE SEQUENCE [LARGE SCALE GENOMIC DNA]</scope>
    <source>
        <strain evidence="3 4">65S1MB</strain>
    </source>
</reference>
<dbReference type="Proteomes" id="UP000319298">
    <property type="component" value="Chromosome"/>
</dbReference>
<dbReference type="PANTHER" id="PTHR42742">
    <property type="entry name" value="TRANSCRIPTIONAL REPRESSOR MPRA"/>
    <property type="match status" value="1"/>
</dbReference>
<dbReference type="CDD" id="cd07010">
    <property type="entry name" value="cupin_PMI_type_I_N_bac"/>
    <property type="match status" value="1"/>
</dbReference>
<protein>
    <submittedName>
        <fullName evidence="3">Class I mannose-6-phosphate isomerase</fullName>
    </submittedName>
</protein>